<reference evidence="8" key="3">
    <citation type="submission" date="2015-06" db="UniProtKB">
        <authorList>
            <consortium name="EnsemblProtists"/>
        </authorList>
    </citation>
    <scope>IDENTIFICATION</scope>
</reference>
<feature type="transmembrane region" description="Helical" evidence="5">
    <location>
        <begin position="6"/>
        <end position="25"/>
    </location>
</feature>
<dbReference type="PaxDb" id="55529-EKX46948"/>
<protein>
    <recommendedName>
        <fullName evidence="6">Amino acid transporter transmembrane domain-containing protein</fullName>
    </recommendedName>
</protein>
<feature type="transmembrane region" description="Helical" evidence="5">
    <location>
        <begin position="89"/>
        <end position="105"/>
    </location>
</feature>
<dbReference type="KEGG" id="gtt:GUITHDRAFT_86572"/>
<keyword evidence="9" id="KW-1185">Reference proteome</keyword>
<dbReference type="STRING" id="905079.L1JEJ2"/>
<dbReference type="AlphaFoldDB" id="L1JEJ2"/>
<feature type="transmembrane region" description="Helical" evidence="5">
    <location>
        <begin position="149"/>
        <end position="169"/>
    </location>
</feature>
<keyword evidence="2 5" id="KW-0812">Transmembrane</keyword>
<keyword evidence="3 5" id="KW-1133">Transmembrane helix</keyword>
<evidence type="ECO:0000313" key="9">
    <source>
        <dbReference type="Proteomes" id="UP000011087"/>
    </source>
</evidence>
<dbReference type="eggNOG" id="KOG1304">
    <property type="taxonomic scope" value="Eukaryota"/>
</dbReference>
<dbReference type="GO" id="GO:0005774">
    <property type="term" value="C:vacuolar membrane"/>
    <property type="evidence" value="ECO:0007669"/>
    <property type="project" value="TreeGrafter"/>
</dbReference>
<dbReference type="OMA" id="INYDCGI"/>
<reference evidence="7 9" key="1">
    <citation type="journal article" date="2012" name="Nature">
        <title>Algal genomes reveal evolutionary mosaicism and the fate of nucleomorphs.</title>
        <authorList>
            <consortium name="DOE Joint Genome Institute"/>
            <person name="Curtis B.A."/>
            <person name="Tanifuji G."/>
            <person name="Burki F."/>
            <person name="Gruber A."/>
            <person name="Irimia M."/>
            <person name="Maruyama S."/>
            <person name="Arias M.C."/>
            <person name="Ball S.G."/>
            <person name="Gile G.H."/>
            <person name="Hirakawa Y."/>
            <person name="Hopkins J.F."/>
            <person name="Kuo A."/>
            <person name="Rensing S.A."/>
            <person name="Schmutz J."/>
            <person name="Symeonidi A."/>
            <person name="Elias M."/>
            <person name="Eveleigh R.J."/>
            <person name="Herman E.K."/>
            <person name="Klute M.J."/>
            <person name="Nakayama T."/>
            <person name="Obornik M."/>
            <person name="Reyes-Prieto A."/>
            <person name="Armbrust E.V."/>
            <person name="Aves S.J."/>
            <person name="Beiko R.G."/>
            <person name="Coutinho P."/>
            <person name="Dacks J.B."/>
            <person name="Durnford D.G."/>
            <person name="Fast N.M."/>
            <person name="Green B.R."/>
            <person name="Grisdale C.J."/>
            <person name="Hempel F."/>
            <person name="Henrissat B."/>
            <person name="Hoppner M.P."/>
            <person name="Ishida K."/>
            <person name="Kim E."/>
            <person name="Koreny L."/>
            <person name="Kroth P.G."/>
            <person name="Liu Y."/>
            <person name="Malik S.B."/>
            <person name="Maier U.G."/>
            <person name="McRose D."/>
            <person name="Mock T."/>
            <person name="Neilson J.A."/>
            <person name="Onodera N.T."/>
            <person name="Poole A.M."/>
            <person name="Pritham E.J."/>
            <person name="Richards T.A."/>
            <person name="Rocap G."/>
            <person name="Roy S.W."/>
            <person name="Sarai C."/>
            <person name="Schaack S."/>
            <person name="Shirato S."/>
            <person name="Slamovits C.H."/>
            <person name="Spencer D.F."/>
            <person name="Suzuki S."/>
            <person name="Worden A.Z."/>
            <person name="Zauner S."/>
            <person name="Barry K."/>
            <person name="Bell C."/>
            <person name="Bharti A.K."/>
            <person name="Crow J.A."/>
            <person name="Grimwood J."/>
            <person name="Kramer R."/>
            <person name="Lindquist E."/>
            <person name="Lucas S."/>
            <person name="Salamov A."/>
            <person name="McFadden G.I."/>
            <person name="Lane C.E."/>
            <person name="Keeling P.J."/>
            <person name="Gray M.W."/>
            <person name="Grigoriev I.V."/>
            <person name="Archibald J.M."/>
        </authorList>
    </citation>
    <scope>NUCLEOTIDE SEQUENCE</scope>
    <source>
        <strain evidence="7 9">CCMP2712</strain>
    </source>
</reference>
<evidence type="ECO:0000256" key="5">
    <source>
        <dbReference type="SAM" id="Phobius"/>
    </source>
</evidence>
<evidence type="ECO:0000256" key="3">
    <source>
        <dbReference type="ARBA" id="ARBA00022989"/>
    </source>
</evidence>
<gene>
    <name evidence="7" type="ORF">GUITHDRAFT_86572</name>
</gene>
<comment type="subcellular location">
    <subcellularLocation>
        <location evidence="1">Membrane</location>
        <topology evidence="1">Multi-pass membrane protein</topology>
    </subcellularLocation>
</comment>
<feature type="domain" description="Amino acid transporter transmembrane" evidence="6">
    <location>
        <begin position="2"/>
        <end position="366"/>
    </location>
</feature>
<name>L1JEJ2_GUITC</name>
<proteinExistence type="predicted"/>
<dbReference type="GO" id="GO:0015179">
    <property type="term" value="F:L-amino acid transmembrane transporter activity"/>
    <property type="evidence" value="ECO:0007669"/>
    <property type="project" value="TreeGrafter"/>
</dbReference>
<dbReference type="Pfam" id="PF01490">
    <property type="entry name" value="Aa_trans"/>
    <property type="match status" value="1"/>
</dbReference>
<feature type="transmembrane region" description="Helical" evidence="5">
    <location>
        <begin position="225"/>
        <end position="246"/>
    </location>
</feature>
<reference evidence="9" key="2">
    <citation type="submission" date="2012-11" db="EMBL/GenBank/DDBJ databases">
        <authorList>
            <person name="Kuo A."/>
            <person name="Curtis B.A."/>
            <person name="Tanifuji G."/>
            <person name="Burki F."/>
            <person name="Gruber A."/>
            <person name="Irimia M."/>
            <person name="Maruyama S."/>
            <person name="Arias M.C."/>
            <person name="Ball S.G."/>
            <person name="Gile G.H."/>
            <person name="Hirakawa Y."/>
            <person name="Hopkins J.F."/>
            <person name="Rensing S.A."/>
            <person name="Schmutz J."/>
            <person name="Symeonidi A."/>
            <person name="Elias M."/>
            <person name="Eveleigh R.J."/>
            <person name="Herman E.K."/>
            <person name="Klute M.J."/>
            <person name="Nakayama T."/>
            <person name="Obornik M."/>
            <person name="Reyes-Prieto A."/>
            <person name="Armbrust E.V."/>
            <person name="Aves S.J."/>
            <person name="Beiko R.G."/>
            <person name="Coutinho P."/>
            <person name="Dacks J.B."/>
            <person name="Durnford D.G."/>
            <person name="Fast N.M."/>
            <person name="Green B.R."/>
            <person name="Grisdale C."/>
            <person name="Hempe F."/>
            <person name="Henrissat B."/>
            <person name="Hoppner M.P."/>
            <person name="Ishida K.-I."/>
            <person name="Kim E."/>
            <person name="Koreny L."/>
            <person name="Kroth P.G."/>
            <person name="Liu Y."/>
            <person name="Malik S.-B."/>
            <person name="Maier U.G."/>
            <person name="McRose D."/>
            <person name="Mock T."/>
            <person name="Neilson J.A."/>
            <person name="Onodera N.T."/>
            <person name="Poole A.M."/>
            <person name="Pritham E.J."/>
            <person name="Richards T.A."/>
            <person name="Rocap G."/>
            <person name="Roy S.W."/>
            <person name="Sarai C."/>
            <person name="Schaack S."/>
            <person name="Shirato S."/>
            <person name="Slamovits C.H."/>
            <person name="Spencer D.F."/>
            <person name="Suzuki S."/>
            <person name="Worden A.Z."/>
            <person name="Zauner S."/>
            <person name="Barry K."/>
            <person name="Bell C."/>
            <person name="Bharti A.K."/>
            <person name="Crow J.A."/>
            <person name="Grimwood J."/>
            <person name="Kramer R."/>
            <person name="Lindquist E."/>
            <person name="Lucas S."/>
            <person name="Salamov A."/>
            <person name="McFadden G.I."/>
            <person name="Lane C.E."/>
            <person name="Keeling P.J."/>
            <person name="Gray M.W."/>
            <person name="Grigoriev I.V."/>
            <person name="Archibald J.M."/>
        </authorList>
    </citation>
    <scope>NUCLEOTIDE SEQUENCE</scope>
    <source>
        <strain evidence="9">CCMP2712</strain>
    </source>
</reference>
<dbReference type="OrthoDB" id="1684102at2759"/>
<evidence type="ECO:0000259" key="6">
    <source>
        <dbReference type="Pfam" id="PF01490"/>
    </source>
</evidence>
<feature type="transmembrane region" description="Helical" evidence="5">
    <location>
        <begin position="112"/>
        <end position="129"/>
    </location>
</feature>
<dbReference type="EnsemblProtists" id="EKX46948">
    <property type="protein sequence ID" value="EKX46948"/>
    <property type="gene ID" value="GUITHDRAFT_86572"/>
</dbReference>
<sequence>MMAAFTGMTLISILSTICVFMLLSCKKKLGGRTRSFGDVGYAACGRTGHVLVEFCVVLSQMGFCCAYLIFVGENMYKYVKPYVVKEDNVIWAIVPGISLLCWIPSLDILAPFSLFAVLLIFSGLITVAWNSMPLFGTGPDVQEYIPSTMPIFVGMAIYAFEGIGLAIPIENSMKHPESFPFVWVLGMVIVTITYITFGAFCYSCYGDEVPSIITMVLPDDLVSFLVKLGLCIALLFTYPIAIYPVFEIVEEGWCWRFLRAPPPEVLPGHHAVSLQEGVSENSFLWKRRLTRVVLVMITATAAVVIPDFSIVMAFIGSVPSNIMAFVLPTLFHIFVFWKSMGFWGRLFDVTLFSCGICAVVICTWTSMFGVNKPVGLPR</sequence>
<evidence type="ECO:0000256" key="1">
    <source>
        <dbReference type="ARBA" id="ARBA00004141"/>
    </source>
</evidence>
<dbReference type="InterPro" id="IPR013057">
    <property type="entry name" value="AA_transpt_TM"/>
</dbReference>
<evidence type="ECO:0000256" key="2">
    <source>
        <dbReference type="ARBA" id="ARBA00022692"/>
    </source>
</evidence>
<feature type="transmembrane region" description="Helical" evidence="5">
    <location>
        <begin position="292"/>
        <end position="315"/>
    </location>
</feature>
<dbReference type="PANTHER" id="PTHR22950:SF349">
    <property type="entry name" value="AMINO ACID TRANSPORTER TRANSMEMBRANE DOMAIN-CONTAINING PROTEIN"/>
    <property type="match status" value="1"/>
</dbReference>
<dbReference type="RefSeq" id="XP_005833928.1">
    <property type="nucleotide sequence ID" value="XM_005833871.1"/>
</dbReference>
<feature type="transmembrane region" description="Helical" evidence="5">
    <location>
        <begin position="321"/>
        <end position="337"/>
    </location>
</feature>
<evidence type="ECO:0000313" key="7">
    <source>
        <dbReference type="EMBL" id="EKX46948.1"/>
    </source>
</evidence>
<dbReference type="Proteomes" id="UP000011087">
    <property type="component" value="Unassembled WGS sequence"/>
</dbReference>
<dbReference type="HOGENOM" id="CLU_009646_6_1_1"/>
<dbReference type="PANTHER" id="PTHR22950">
    <property type="entry name" value="AMINO ACID TRANSPORTER"/>
    <property type="match status" value="1"/>
</dbReference>
<dbReference type="GeneID" id="17303512"/>
<organism evidence="7">
    <name type="scientific">Guillardia theta (strain CCMP2712)</name>
    <name type="common">Cryptophyte</name>
    <dbReference type="NCBI Taxonomy" id="905079"/>
    <lineage>
        <taxon>Eukaryota</taxon>
        <taxon>Cryptophyceae</taxon>
        <taxon>Pyrenomonadales</taxon>
        <taxon>Geminigeraceae</taxon>
        <taxon>Guillardia</taxon>
    </lineage>
</organism>
<feature type="transmembrane region" description="Helical" evidence="5">
    <location>
        <begin position="349"/>
        <end position="370"/>
    </location>
</feature>
<feature type="transmembrane region" description="Helical" evidence="5">
    <location>
        <begin position="181"/>
        <end position="205"/>
    </location>
</feature>
<feature type="transmembrane region" description="Helical" evidence="5">
    <location>
        <begin position="50"/>
        <end position="69"/>
    </location>
</feature>
<dbReference type="EMBL" id="JH992992">
    <property type="protein sequence ID" value="EKX46948.1"/>
    <property type="molecule type" value="Genomic_DNA"/>
</dbReference>
<evidence type="ECO:0000313" key="8">
    <source>
        <dbReference type="EnsemblProtists" id="EKX46948"/>
    </source>
</evidence>
<evidence type="ECO:0000256" key="4">
    <source>
        <dbReference type="ARBA" id="ARBA00023136"/>
    </source>
</evidence>
<accession>L1JEJ2</accession>
<keyword evidence="4 5" id="KW-0472">Membrane</keyword>